<feature type="compositionally biased region" description="Basic residues" evidence="1">
    <location>
        <begin position="249"/>
        <end position="258"/>
    </location>
</feature>
<dbReference type="RefSeq" id="XP_044930556.1">
    <property type="nucleotide sequence ID" value="XM_045074621.1"/>
</dbReference>
<gene>
    <name evidence="3" type="primary">LOC123390511</name>
</gene>
<feature type="compositionally biased region" description="Basic and acidic residues" evidence="1">
    <location>
        <begin position="210"/>
        <end position="219"/>
    </location>
</feature>
<feature type="compositionally biased region" description="Basic and acidic residues" evidence="1">
    <location>
        <begin position="286"/>
        <end position="295"/>
    </location>
</feature>
<accession>A0A8U0RW52</accession>
<feature type="compositionally biased region" description="Pro residues" evidence="1">
    <location>
        <begin position="149"/>
        <end position="159"/>
    </location>
</feature>
<evidence type="ECO:0000313" key="2">
    <source>
        <dbReference type="Proteomes" id="UP000000715"/>
    </source>
</evidence>
<feature type="compositionally biased region" description="Low complexity" evidence="1">
    <location>
        <begin position="56"/>
        <end position="94"/>
    </location>
</feature>
<feature type="compositionally biased region" description="Pro residues" evidence="1">
    <location>
        <begin position="397"/>
        <end position="406"/>
    </location>
</feature>
<proteinExistence type="predicted"/>
<feature type="region of interest" description="Disordered" evidence="1">
    <location>
        <begin position="1"/>
        <end position="499"/>
    </location>
</feature>
<feature type="compositionally biased region" description="Basic residues" evidence="1">
    <location>
        <begin position="128"/>
        <end position="138"/>
    </location>
</feature>
<evidence type="ECO:0000256" key="1">
    <source>
        <dbReference type="SAM" id="MobiDB-lite"/>
    </source>
</evidence>
<feature type="compositionally biased region" description="Low complexity" evidence="1">
    <location>
        <begin position="374"/>
        <end position="387"/>
    </location>
</feature>
<feature type="compositionally biased region" description="Basic and acidic residues" evidence="1">
    <location>
        <begin position="304"/>
        <end position="343"/>
    </location>
</feature>
<name>A0A8U0RW52_MUSPF</name>
<keyword evidence="2" id="KW-1185">Reference proteome</keyword>
<evidence type="ECO:0000313" key="3">
    <source>
        <dbReference type="RefSeq" id="XP_044930556.1"/>
    </source>
</evidence>
<organism evidence="2 3">
    <name type="scientific">Mustela putorius furo</name>
    <name type="common">European domestic ferret</name>
    <name type="synonym">Mustela furo</name>
    <dbReference type="NCBI Taxonomy" id="9669"/>
    <lineage>
        <taxon>Eukaryota</taxon>
        <taxon>Metazoa</taxon>
        <taxon>Chordata</taxon>
        <taxon>Craniata</taxon>
        <taxon>Vertebrata</taxon>
        <taxon>Euteleostomi</taxon>
        <taxon>Mammalia</taxon>
        <taxon>Eutheria</taxon>
        <taxon>Laurasiatheria</taxon>
        <taxon>Carnivora</taxon>
        <taxon>Caniformia</taxon>
        <taxon>Musteloidea</taxon>
        <taxon>Mustelidae</taxon>
        <taxon>Mustelinae</taxon>
        <taxon>Mustela</taxon>
    </lineage>
</organism>
<dbReference type="GeneID" id="123390511"/>
<feature type="compositionally biased region" description="Low complexity" evidence="1">
    <location>
        <begin position="228"/>
        <end position="248"/>
    </location>
</feature>
<dbReference type="Proteomes" id="UP000000715">
    <property type="component" value="Unplaced"/>
</dbReference>
<sequence>MLPYLKTEPRGAASGGVPAAPQRCAGRRPRTRILPWPRPPAPGGRFSGPRCAQGWRRPAGGRRPSSQPRRPAAGSAGPRAPRAARPDGAAALRGPRAEPRVSRRPHVRLQGGVERAPSGPQRESAGRVRGRAGARRAGRGCTGEAARLPPRPGLVPPCGPEATSPPAGRAAPPPHREAGAESAPTPAPERAAAGPCFQAEPGPRGRRGPRRTEGPRAADPRLPGTSGGAASRLRPAGSGRGRAPSAAAHRPHRPRARQLRSSGGGTETGAPARGPGRRTQAGRAPDAPRPRRARADTPPPEPGRAPHDRSPHPRRAPHDRSPHPRRPEVTRGHFREPRPESQETRTVLQRRRQTGDGTSSDKGVGTAALQWLSHAPVPAPRTAAHPATPRPDGRPAPGAPVPPPSDARPIRRRAALEPRPAPLPSAHPSPRCNRDPAHSRVFPRCPSRSHPRPQPDPRRPAFDPAPALVSDLSRAALEPRLRDPPAYPAPHRFRAPPPP</sequence>
<dbReference type="AlphaFoldDB" id="A0A8U0RW52"/>
<reference evidence="3" key="1">
    <citation type="submission" date="2025-08" db="UniProtKB">
        <authorList>
            <consortium name="RefSeq"/>
        </authorList>
    </citation>
    <scope>IDENTIFICATION</scope>
    <source>
        <tissue evidence="3">Brain</tissue>
    </source>
</reference>
<protein>
    <submittedName>
        <fullName evidence="3">Translation initiation factor IF-2-like</fullName>
    </submittedName>
</protein>